<comment type="caution">
    <text evidence="2">The sequence shown here is derived from an EMBL/GenBank/DDBJ whole genome shotgun (WGS) entry which is preliminary data.</text>
</comment>
<protein>
    <submittedName>
        <fullName evidence="2">Uncharacterized protein</fullName>
    </submittedName>
</protein>
<keyword evidence="1" id="KW-1133">Transmembrane helix</keyword>
<evidence type="ECO:0000313" key="2">
    <source>
        <dbReference type="EMBL" id="MBB4571179.1"/>
    </source>
</evidence>
<keyword evidence="3" id="KW-1185">Reference proteome</keyword>
<organism evidence="2 3">
    <name type="scientific">Rhizobium leucaenae</name>
    <dbReference type="NCBI Taxonomy" id="29450"/>
    <lineage>
        <taxon>Bacteria</taxon>
        <taxon>Pseudomonadati</taxon>
        <taxon>Pseudomonadota</taxon>
        <taxon>Alphaproteobacteria</taxon>
        <taxon>Hyphomicrobiales</taxon>
        <taxon>Rhizobiaceae</taxon>
        <taxon>Rhizobium/Agrobacterium group</taxon>
        <taxon>Rhizobium</taxon>
    </lineage>
</organism>
<accession>A0A7W6ZYN3</accession>
<proteinExistence type="predicted"/>
<dbReference type="AlphaFoldDB" id="A0A7W6ZYN3"/>
<feature type="transmembrane region" description="Helical" evidence="1">
    <location>
        <begin position="12"/>
        <end position="31"/>
    </location>
</feature>
<reference evidence="2 3" key="1">
    <citation type="submission" date="2020-08" db="EMBL/GenBank/DDBJ databases">
        <title>Genomic Encyclopedia of Type Strains, Phase IV (KMG-V): Genome sequencing to study the core and pangenomes of soil and plant-associated prokaryotes.</title>
        <authorList>
            <person name="Whitman W."/>
        </authorList>
    </citation>
    <scope>NUCLEOTIDE SEQUENCE [LARGE SCALE GENOMIC DNA]</scope>
    <source>
        <strain evidence="2 3">SEMIA 492</strain>
    </source>
</reference>
<gene>
    <name evidence="2" type="ORF">GGE60_005337</name>
</gene>
<evidence type="ECO:0000256" key="1">
    <source>
        <dbReference type="SAM" id="Phobius"/>
    </source>
</evidence>
<dbReference type="EMBL" id="JACIIG010000020">
    <property type="protein sequence ID" value="MBB4571179.1"/>
    <property type="molecule type" value="Genomic_DNA"/>
</dbReference>
<keyword evidence="1" id="KW-0812">Transmembrane</keyword>
<evidence type="ECO:0000313" key="3">
    <source>
        <dbReference type="Proteomes" id="UP000543836"/>
    </source>
</evidence>
<sequence length="89" mass="9599">MDANAPSYVLGAPLATITVLRIIGFVTTCLLNGYRQGTSTVYEVENTTANMAAQKRADISAANKKPIALSLMGILLRLPPVPKRYYNGE</sequence>
<keyword evidence="1" id="KW-0472">Membrane</keyword>
<name>A0A7W6ZYN3_9HYPH</name>
<dbReference type="Proteomes" id="UP000543836">
    <property type="component" value="Unassembled WGS sequence"/>
</dbReference>